<comment type="caution">
    <text evidence="2">The sequence shown here is derived from an EMBL/GenBank/DDBJ whole genome shotgun (WGS) entry which is preliminary data.</text>
</comment>
<feature type="transmembrane region" description="Helical" evidence="1">
    <location>
        <begin position="61"/>
        <end position="86"/>
    </location>
</feature>
<evidence type="ECO:0008006" key="3">
    <source>
        <dbReference type="Google" id="ProtNLM"/>
    </source>
</evidence>
<name>A0A1J5SWW3_9ZZZZ</name>
<sequence length="176" mass="19122">MSKRYLLALYNNFDEAEAVVSELRNSEIKGFNAADDLIVKSPIEHPEVEEFLGEKSVKVQWFTLGGALTGGLLAFSLIAGSQAGFYSQMKGGKPIVPIPPDLVLTYEMFILGGVYITVLGFLICAGLPARRSPLYSAKVSEDQIGILVKADDGSVAKLKDIFTKHKALEIQEEAGR</sequence>
<reference evidence="2" key="1">
    <citation type="submission" date="2016-10" db="EMBL/GenBank/DDBJ databases">
        <title>Sequence of Gallionella enrichment culture.</title>
        <authorList>
            <person name="Poehlein A."/>
            <person name="Muehling M."/>
            <person name="Daniel R."/>
        </authorList>
    </citation>
    <scope>NUCLEOTIDE SEQUENCE</scope>
</reference>
<dbReference type="Pfam" id="PF11821">
    <property type="entry name" value="ActD"/>
    <property type="match status" value="1"/>
</dbReference>
<dbReference type="AlphaFoldDB" id="A0A1J5SWW3"/>
<dbReference type="InterPro" id="IPR021776">
    <property type="entry name" value="ActD"/>
</dbReference>
<keyword evidence="1" id="KW-0472">Membrane</keyword>
<accession>A0A1J5SWW3</accession>
<gene>
    <name evidence="2" type="ORF">GALL_92870</name>
</gene>
<evidence type="ECO:0000256" key="1">
    <source>
        <dbReference type="SAM" id="Phobius"/>
    </source>
</evidence>
<feature type="transmembrane region" description="Helical" evidence="1">
    <location>
        <begin position="106"/>
        <end position="129"/>
    </location>
</feature>
<protein>
    <recommendedName>
        <fullName evidence="3">DUF3341 domain-containing protein</fullName>
    </recommendedName>
</protein>
<keyword evidence="1" id="KW-0812">Transmembrane</keyword>
<organism evidence="2">
    <name type="scientific">mine drainage metagenome</name>
    <dbReference type="NCBI Taxonomy" id="410659"/>
    <lineage>
        <taxon>unclassified sequences</taxon>
        <taxon>metagenomes</taxon>
        <taxon>ecological metagenomes</taxon>
    </lineage>
</organism>
<proteinExistence type="predicted"/>
<keyword evidence="1" id="KW-1133">Transmembrane helix</keyword>
<evidence type="ECO:0000313" key="2">
    <source>
        <dbReference type="EMBL" id="OIR08493.1"/>
    </source>
</evidence>
<dbReference type="EMBL" id="MLJW01000031">
    <property type="protein sequence ID" value="OIR08493.1"/>
    <property type="molecule type" value="Genomic_DNA"/>
</dbReference>